<name>A0AAN6G5E1_9BASI</name>
<feature type="compositionally biased region" description="Polar residues" evidence="1">
    <location>
        <begin position="970"/>
        <end position="981"/>
    </location>
</feature>
<feature type="compositionally biased region" description="Acidic residues" evidence="1">
    <location>
        <begin position="835"/>
        <end position="844"/>
    </location>
</feature>
<gene>
    <name evidence="2" type="ORF">OC842_006700</name>
</gene>
<dbReference type="InterPro" id="IPR032675">
    <property type="entry name" value="LRR_dom_sf"/>
</dbReference>
<feature type="compositionally biased region" description="Basic and acidic residues" evidence="1">
    <location>
        <begin position="1166"/>
        <end position="1189"/>
    </location>
</feature>
<feature type="region of interest" description="Disordered" evidence="1">
    <location>
        <begin position="441"/>
        <end position="492"/>
    </location>
</feature>
<evidence type="ECO:0000313" key="2">
    <source>
        <dbReference type="EMBL" id="KAK0521701.1"/>
    </source>
</evidence>
<feature type="region of interest" description="Disordered" evidence="1">
    <location>
        <begin position="898"/>
        <end position="1209"/>
    </location>
</feature>
<dbReference type="AlphaFoldDB" id="A0AAN6G5E1"/>
<feature type="compositionally biased region" description="Low complexity" evidence="1">
    <location>
        <begin position="982"/>
        <end position="991"/>
    </location>
</feature>
<dbReference type="GO" id="GO:0043484">
    <property type="term" value="P:regulation of RNA splicing"/>
    <property type="evidence" value="ECO:0007669"/>
    <property type="project" value="InterPro"/>
</dbReference>
<feature type="region of interest" description="Disordered" evidence="1">
    <location>
        <begin position="835"/>
        <end position="881"/>
    </location>
</feature>
<feature type="compositionally biased region" description="Acidic residues" evidence="1">
    <location>
        <begin position="1016"/>
        <end position="1030"/>
    </location>
</feature>
<evidence type="ECO:0000256" key="1">
    <source>
        <dbReference type="SAM" id="MobiDB-lite"/>
    </source>
</evidence>
<dbReference type="GO" id="GO:0051726">
    <property type="term" value="P:regulation of cell cycle"/>
    <property type="evidence" value="ECO:0007669"/>
    <property type="project" value="InterPro"/>
</dbReference>
<dbReference type="SUPFAM" id="SSF52047">
    <property type="entry name" value="RNI-like"/>
    <property type="match status" value="1"/>
</dbReference>
<feature type="compositionally biased region" description="Basic residues" evidence="1">
    <location>
        <begin position="909"/>
        <end position="935"/>
    </location>
</feature>
<dbReference type="Proteomes" id="UP001176521">
    <property type="component" value="Unassembled WGS sequence"/>
</dbReference>
<reference evidence="2" key="1">
    <citation type="journal article" date="2023" name="PhytoFront">
        <title>Draft Genome Resources of Seven Strains of Tilletia horrida, Causal Agent of Kernel Smut of Rice.</title>
        <authorList>
            <person name="Khanal S."/>
            <person name="Antony Babu S."/>
            <person name="Zhou X.G."/>
        </authorList>
    </citation>
    <scope>NUCLEOTIDE SEQUENCE</scope>
    <source>
        <strain evidence="2">TX3</strain>
    </source>
</reference>
<dbReference type="Gene3D" id="3.80.10.10">
    <property type="entry name" value="Ribonuclease Inhibitor"/>
    <property type="match status" value="1"/>
</dbReference>
<dbReference type="PANTHER" id="PTHR46528:SF1">
    <property type="entry name" value="PROTEIN SON"/>
    <property type="match status" value="1"/>
</dbReference>
<dbReference type="GO" id="GO:0003723">
    <property type="term" value="F:RNA binding"/>
    <property type="evidence" value="ECO:0007669"/>
    <property type="project" value="InterPro"/>
</dbReference>
<protein>
    <recommendedName>
        <fullName evidence="4">RNI-like protein</fullName>
    </recommendedName>
</protein>
<proteinExistence type="predicted"/>
<feature type="compositionally biased region" description="Polar residues" evidence="1">
    <location>
        <begin position="150"/>
        <end position="159"/>
    </location>
</feature>
<accession>A0AAN6G5E1</accession>
<evidence type="ECO:0000313" key="3">
    <source>
        <dbReference type="Proteomes" id="UP001176521"/>
    </source>
</evidence>
<dbReference type="InterPro" id="IPR032922">
    <property type="entry name" value="SON"/>
</dbReference>
<feature type="compositionally biased region" description="Acidic residues" evidence="1">
    <location>
        <begin position="999"/>
        <end position="1008"/>
    </location>
</feature>
<feature type="region of interest" description="Disordered" evidence="1">
    <location>
        <begin position="128"/>
        <end position="175"/>
    </location>
</feature>
<dbReference type="EMBL" id="JAPDMQ010000647">
    <property type="protein sequence ID" value="KAK0521701.1"/>
    <property type="molecule type" value="Genomic_DNA"/>
</dbReference>
<feature type="compositionally biased region" description="Basic residues" evidence="1">
    <location>
        <begin position="1053"/>
        <end position="1062"/>
    </location>
</feature>
<feature type="compositionally biased region" description="Polar residues" evidence="1">
    <location>
        <begin position="472"/>
        <end position="481"/>
    </location>
</feature>
<feature type="region of interest" description="Disordered" evidence="1">
    <location>
        <begin position="722"/>
        <end position="765"/>
    </location>
</feature>
<keyword evidence="3" id="KW-1185">Reference proteome</keyword>
<dbReference type="PANTHER" id="PTHR46528">
    <property type="entry name" value="PROTEIN SON"/>
    <property type="match status" value="1"/>
</dbReference>
<feature type="compositionally biased region" description="Polar residues" evidence="1">
    <location>
        <begin position="727"/>
        <end position="742"/>
    </location>
</feature>
<comment type="caution">
    <text evidence="2">The sequence shown here is derived from an EMBL/GenBank/DDBJ whole genome shotgun (WGS) entry which is preliminary data.</text>
</comment>
<feature type="compositionally biased region" description="Polar residues" evidence="1">
    <location>
        <begin position="131"/>
        <end position="140"/>
    </location>
</feature>
<sequence length="1209" mass="130347">MSIGGALSGVPLRIGFSVHQIQRDDEEQQLLDAYVKNAAVAKPISTRKLTQQRLREAAFADQEQHNSLAACAAPPSLASLALHVFARNFTKLLRVTQAEDSEAAGATGTQNATAASSASFAAAGTAAPAVESQNSTTAAQRKSRRVAAATRSQDSSAITSAAADGKPSPEQSRRTHERLRLLPSQHLCALQELLQKHHRRALTVLTLRRYFLPPTNTRLHISPAIPLVTENPDLGPARLLSAATAHAKNTTHASLIALNRLDAKFFHKFTMQATSLEYLDLSASVNVNAGVLRALAKACKDEGKPSRLRYLNLDATAVGATGLAIAIAEFRQLEVLKTANVQGLDDPILAEAILTAITAEAESNANDVSELRALGRLRSLKLRRTMIGNNSLGLILDMCDPKLLHTLDIGFTQCSLEGLLDAIKAPTPAQLPPVGPYAQELGNMPSDQTYSAGSFERSRNGSPSHMVDTDGTAGTATSSLITPPDAGSPTATTLLPALHSSQAGPSNSQTATAPLPEYASKFSFRKLSLSGLYLHSFRSTPENRLQPLRTLLKTQTELQSLYLQRIPHFSREYDLVQELVAVLREGLQHILELNAGRSALEAGRGPATDFLGTSETPLFKRLVLSDNPALGMRVKEARQRGGWYYAYQIHEQEEAAAGELGKLMRAVGIYCEEVRLSNVALLPSHLAFSRFQRVLELDHTGIEDATILDALERAAMIPSTDAVETSAAESSAQPSDEQQIGRTRSGRAAPGAKTGHSRSKGKNKAIAAEDVKSQLVVGNLRRISLVDAKVSDESLRPLLEANPFLQEIDLTSCRSIAVTQRRNYFEHIFGVEDDDESVGDDDTIDSSTDSLATRKRPSKTNPYRSTSDRRAVVARRQAASGTTLTRQEMIDDDFVINSDSDYDEYGASRSKRRRSNSSSPRKRSASSSPAKRKASTSRAVQQRSEEEVRQAVKSAKTARLAAAARLQGSGYYSTSSSNRRQSGPSAGASGSSKRRDLEAADSDEDESTEATASEEPTTDDDDDDDSDPDELPLSQRKPKRRRLTTDGPGAPLARRRRPKRSAARNLSLVDQLHFADNEEEDPDFSVSRTRSSGRSPSKSDRSSAAGPSAAPSTSSGARHLRRSSSGASAFVSSSRTPDGADSSSTLNRASSARRRSASPTRSPSTRVRDLAVRASEAARESRARAREQAAEEEQAARAARAARRAKDDA</sequence>
<evidence type="ECO:0008006" key="4">
    <source>
        <dbReference type="Google" id="ProtNLM"/>
    </source>
</evidence>
<organism evidence="2 3">
    <name type="scientific">Tilletia horrida</name>
    <dbReference type="NCBI Taxonomy" id="155126"/>
    <lineage>
        <taxon>Eukaryota</taxon>
        <taxon>Fungi</taxon>
        <taxon>Dikarya</taxon>
        <taxon>Basidiomycota</taxon>
        <taxon>Ustilaginomycotina</taxon>
        <taxon>Exobasidiomycetes</taxon>
        <taxon>Tilletiales</taxon>
        <taxon>Tilletiaceae</taxon>
        <taxon>Tilletia</taxon>
    </lineage>
</organism>
<feature type="compositionally biased region" description="Low complexity" evidence="1">
    <location>
        <begin position="1085"/>
        <end position="1135"/>
    </location>
</feature>